<dbReference type="Proteomes" id="UP001054945">
    <property type="component" value="Unassembled WGS sequence"/>
</dbReference>
<gene>
    <name evidence="1" type="ORF">CEXT_49321</name>
</gene>
<organism evidence="1 2">
    <name type="scientific">Caerostris extrusa</name>
    <name type="common">Bark spider</name>
    <name type="synonym">Caerostris bankana</name>
    <dbReference type="NCBI Taxonomy" id="172846"/>
    <lineage>
        <taxon>Eukaryota</taxon>
        <taxon>Metazoa</taxon>
        <taxon>Ecdysozoa</taxon>
        <taxon>Arthropoda</taxon>
        <taxon>Chelicerata</taxon>
        <taxon>Arachnida</taxon>
        <taxon>Araneae</taxon>
        <taxon>Araneomorphae</taxon>
        <taxon>Entelegynae</taxon>
        <taxon>Araneoidea</taxon>
        <taxon>Araneidae</taxon>
        <taxon>Caerostris</taxon>
    </lineage>
</organism>
<proteinExistence type="predicted"/>
<protein>
    <submittedName>
        <fullName evidence="1">Uncharacterized protein</fullName>
    </submittedName>
</protein>
<evidence type="ECO:0000313" key="1">
    <source>
        <dbReference type="EMBL" id="GIY96302.1"/>
    </source>
</evidence>
<reference evidence="1 2" key="1">
    <citation type="submission" date="2021-06" db="EMBL/GenBank/DDBJ databases">
        <title>Caerostris extrusa draft genome.</title>
        <authorList>
            <person name="Kono N."/>
            <person name="Arakawa K."/>
        </authorList>
    </citation>
    <scope>NUCLEOTIDE SEQUENCE [LARGE SCALE GENOMIC DNA]</scope>
</reference>
<name>A0AAV4XNV5_CAEEX</name>
<dbReference type="EMBL" id="BPLR01000645">
    <property type="protein sequence ID" value="GIY96302.1"/>
    <property type="molecule type" value="Genomic_DNA"/>
</dbReference>
<comment type="caution">
    <text evidence="1">The sequence shown here is derived from an EMBL/GenBank/DDBJ whole genome shotgun (WGS) entry which is preliminary data.</text>
</comment>
<accession>A0AAV4XNV5</accession>
<evidence type="ECO:0000313" key="2">
    <source>
        <dbReference type="Proteomes" id="UP001054945"/>
    </source>
</evidence>
<dbReference type="AlphaFoldDB" id="A0AAV4XNV5"/>
<sequence length="72" mass="8390">MMDAHTAARNNGRATHDLVTRQWKWRTLDNDPVAATSRKVDEIFHDRNEPTLVREKLGKNPFCQLHYGKLCD</sequence>
<keyword evidence="2" id="KW-1185">Reference proteome</keyword>